<keyword evidence="9" id="KW-0472">Membrane</keyword>
<evidence type="ECO:0000256" key="6">
    <source>
        <dbReference type="ARBA" id="ARBA00022692"/>
    </source>
</evidence>
<comment type="subcellular location">
    <subcellularLocation>
        <location evidence="1">Cell inner membrane</location>
        <topology evidence="1">Single-pass membrane protein</topology>
        <orientation evidence="1">Periplasmic side</orientation>
    </subcellularLocation>
</comment>
<reference evidence="12 13" key="1">
    <citation type="submission" date="2019-04" db="EMBL/GenBank/DDBJ databases">
        <title>Salinimonas iocasae sp. nov., a halophilic bacterium isolated from the outer tube casing of tubeworms in Okinawa Trough.</title>
        <authorList>
            <person name="Zhang H."/>
            <person name="Wang H."/>
            <person name="Li C."/>
        </authorList>
    </citation>
    <scope>NUCLEOTIDE SEQUENCE [LARGE SCALE GENOMIC DNA]</scope>
    <source>
        <strain evidence="12 13">KX18D6</strain>
    </source>
</reference>
<dbReference type="PANTHER" id="PTHR33446">
    <property type="entry name" value="PROTEIN TONB-RELATED"/>
    <property type="match status" value="1"/>
</dbReference>
<evidence type="ECO:0000256" key="7">
    <source>
        <dbReference type="ARBA" id="ARBA00022927"/>
    </source>
</evidence>
<keyword evidence="13" id="KW-1185">Reference proteome</keyword>
<dbReference type="InterPro" id="IPR051045">
    <property type="entry name" value="TonB-dependent_transducer"/>
</dbReference>
<dbReference type="Proteomes" id="UP000304912">
    <property type="component" value="Chromosome"/>
</dbReference>
<feature type="domain" description="TonB C-terminal" evidence="11">
    <location>
        <begin position="280"/>
        <end position="372"/>
    </location>
</feature>
<dbReference type="Pfam" id="PF03544">
    <property type="entry name" value="TonB_C"/>
    <property type="match status" value="1"/>
</dbReference>
<accession>A0A5B7YDQ6</accession>
<dbReference type="PROSITE" id="PS52015">
    <property type="entry name" value="TONB_CTD"/>
    <property type="match status" value="1"/>
</dbReference>
<evidence type="ECO:0000256" key="2">
    <source>
        <dbReference type="ARBA" id="ARBA00006555"/>
    </source>
</evidence>
<dbReference type="EMBL" id="CP039852">
    <property type="protein sequence ID" value="QCZ93711.1"/>
    <property type="molecule type" value="Genomic_DNA"/>
</dbReference>
<feature type="chain" id="PRO_5022869978" evidence="10">
    <location>
        <begin position="25"/>
        <end position="372"/>
    </location>
</feature>
<evidence type="ECO:0000313" key="13">
    <source>
        <dbReference type="Proteomes" id="UP000304912"/>
    </source>
</evidence>
<dbReference type="GO" id="GO:0055085">
    <property type="term" value="P:transmembrane transport"/>
    <property type="evidence" value="ECO:0007669"/>
    <property type="project" value="InterPro"/>
</dbReference>
<dbReference type="GO" id="GO:0015031">
    <property type="term" value="P:protein transport"/>
    <property type="evidence" value="ECO:0007669"/>
    <property type="project" value="UniProtKB-KW"/>
</dbReference>
<keyword evidence="6" id="KW-0812">Transmembrane</keyword>
<dbReference type="GO" id="GO:0005886">
    <property type="term" value="C:plasma membrane"/>
    <property type="evidence" value="ECO:0007669"/>
    <property type="project" value="UniProtKB-SubCell"/>
</dbReference>
<dbReference type="AlphaFoldDB" id="A0A5B7YDQ6"/>
<protein>
    <submittedName>
        <fullName evidence="12">Energy transducer TonB</fullName>
    </submittedName>
</protein>
<evidence type="ECO:0000256" key="8">
    <source>
        <dbReference type="ARBA" id="ARBA00022989"/>
    </source>
</evidence>
<evidence type="ECO:0000313" key="12">
    <source>
        <dbReference type="EMBL" id="QCZ93711.1"/>
    </source>
</evidence>
<dbReference type="SUPFAM" id="SSF48452">
    <property type="entry name" value="TPR-like"/>
    <property type="match status" value="1"/>
</dbReference>
<keyword evidence="5" id="KW-0997">Cell inner membrane</keyword>
<dbReference type="Gene3D" id="3.30.1150.10">
    <property type="match status" value="1"/>
</dbReference>
<evidence type="ECO:0000256" key="3">
    <source>
        <dbReference type="ARBA" id="ARBA00022448"/>
    </source>
</evidence>
<dbReference type="SUPFAM" id="SSF74653">
    <property type="entry name" value="TolA/TonB C-terminal domain"/>
    <property type="match status" value="1"/>
</dbReference>
<keyword evidence="7" id="KW-0653">Protein transport</keyword>
<keyword evidence="3" id="KW-0813">Transport</keyword>
<dbReference type="RefSeq" id="WP_139756455.1">
    <property type="nucleotide sequence ID" value="NZ_CP039852.1"/>
</dbReference>
<sequence length="372" mass="41989">MLSAKKLTVPIFLAASTFSFNTVADDFSDTYRAFQAAFKEQNVPASLKLGKKAWQLGVQKYGENSDAAAKLHFSYANVLAIAGKDSQAVKHFETVADEYRTVFGDESYTTVVAYVDIIYSLAKLDYRTEGSSELSAKLARFLVLNIDDIDYKNSSERAFAHVEAAKAVVESPSAIRVSPPSLRRLFEDAVRYAEGEWGNQDLRTLEAKFMLGVALSEGRHKDEAIEHFNTVANIFKENLDFTHPYELGSHARLVNLYEQRGESDKATEHCQAIGRMKPWKSDQEPEPLYRVHPKYPPKAARIGREGSVTMSFIVDEEGFVKDIEVKKSSDRDRLFNEYAVDALSQWRYAPKFAEGKPVKSSPYFVKLDFKLE</sequence>
<keyword evidence="8" id="KW-1133">Transmembrane helix</keyword>
<dbReference type="NCBIfam" id="TIGR01352">
    <property type="entry name" value="tonB_Cterm"/>
    <property type="match status" value="1"/>
</dbReference>
<name>A0A5B7YDQ6_9ALTE</name>
<evidence type="ECO:0000259" key="11">
    <source>
        <dbReference type="PROSITE" id="PS52015"/>
    </source>
</evidence>
<dbReference type="OrthoDB" id="1628901at2"/>
<dbReference type="Gene3D" id="1.25.40.10">
    <property type="entry name" value="Tetratricopeptide repeat domain"/>
    <property type="match status" value="1"/>
</dbReference>
<feature type="signal peptide" evidence="10">
    <location>
        <begin position="1"/>
        <end position="24"/>
    </location>
</feature>
<gene>
    <name evidence="12" type="ORF">FBQ74_09485</name>
</gene>
<comment type="similarity">
    <text evidence="2">Belongs to the TonB family.</text>
</comment>
<evidence type="ECO:0000256" key="5">
    <source>
        <dbReference type="ARBA" id="ARBA00022519"/>
    </source>
</evidence>
<evidence type="ECO:0000256" key="10">
    <source>
        <dbReference type="SAM" id="SignalP"/>
    </source>
</evidence>
<keyword evidence="10" id="KW-0732">Signal</keyword>
<dbReference type="KEGG" id="salk:FBQ74_09485"/>
<keyword evidence="4" id="KW-1003">Cell membrane</keyword>
<evidence type="ECO:0000256" key="9">
    <source>
        <dbReference type="ARBA" id="ARBA00023136"/>
    </source>
</evidence>
<dbReference type="InterPro" id="IPR011990">
    <property type="entry name" value="TPR-like_helical_dom_sf"/>
</dbReference>
<evidence type="ECO:0000256" key="1">
    <source>
        <dbReference type="ARBA" id="ARBA00004383"/>
    </source>
</evidence>
<evidence type="ECO:0000256" key="4">
    <source>
        <dbReference type="ARBA" id="ARBA00022475"/>
    </source>
</evidence>
<dbReference type="InterPro" id="IPR037682">
    <property type="entry name" value="TonB_C"/>
</dbReference>
<dbReference type="InterPro" id="IPR006260">
    <property type="entry name" value="TonB/TolA_C"/>
</dbReference>
<proteinExistence type="inferred from homology"/>
<organism evidence="12 13">
    <name type="scientific">Salinimonas iocasae</name>
    <dbReference type="NCBI Taxonomy" id="2572577"/>
    <lineage>
        <taxon>Bacteria</taxon>
        <taxon>Pseudomonadati</taxon>
        <taxon>Pseudomonadota</taxon>
        <taxon>Gammaproteobacteria</taxon>
        <taxon>Alteromonadales</taxon>
        <taxon>Alteromonadaceae</taxon>
        <taxon>Alteromonas/Salinimonas group</taxon>
        <taxon>Salinimonas</taxon>
    </lineage>
</organism>
<dbReference type="PANTHER" id="PTHR33446:SF14">
    <property type="entry name" value="PROTEIN TONB"/>
    <property type="match status" value="1"/>
</dbReference>